<evidence type="ECO:0000313" key="1">
    <source>
        <dbReference type="EMBL" id="MPN43244.1"/>
    </source>
</evidence>
<comment type="caution">
    <text evidence="1">The sequence shown here is derived from an EMBL/GenBank/DDBJ whole genome shotgun (WGS) entry which is preliminary data.</text>
</comment>
<protein>
    <submittedName>
        <fullName evidence="1">Uncharacterized protein</fullName>
    </submittedName>
</protein>
<dbReference type="AlphaFoldDB" id="A0A645I498"/>
<dbReference type="EMBL" id="VSSQ01101531">
    <property type="protein sequence ID" value="MPN43244.1"/>
    <property type="molecule type" value="Genomic_DNA"/>
</dbReference>
<organism evidence="1">
    <name type="scientific">bioreactor metagenome</name>
    <dbReference type="NCBI Taxonomy" id="1076179"/>
    <lineage>
        <taxon>unclassified sequences</taxon>
        <taxon>metagenomes</taxon>
        <taxon>ecological metagenomes</taxon>
    </lineage>
</organism>
<gene>
    <name evidence="1" type="ORF">SDC9_190803</name>
</gene>
<reference evidence="1" key="1">
    <citation type="submission" date="2019-08" db="EMBL/GenBank/DDBJ databases">
        <authorList>
            <person name="Kucharzyk K."/>
            <person name="Murdoch R.W."/>
            <person name="Higgins S."/>
            <person name="Loffler F."/>
        </authorList>
    </citation>
    <scope>NUCLEOTIDE SEQUENCE</scope>
</reference>
<proteinExistence type="predicted"/>
<accession>A0A645I498</accession>
<name>A0A645I498_9ZZZZ</name>
<sequence>MERFVHCIGFHLNGHIGRKLDVGRYAGMEIVQFLVEDAYQQPHAEIHAGRNLNFGVVARLQRKAHVSGGIVVVFSSTGPCCRQRKFNL</sequence>